<dbReference type="Gene3D" id="1.10.510.10">
    <property type="entry name" value="Transferase(Phosphotransferase) domain 1"/>
    <property type="match status" value="2"/>
</dbReference>
<dbReference type="InterPro" id="IPR013783">
    <property type="entry name" value="Ig-like_fold"/>
</dbReference>
<evidence type="ECO:0000256" key="1">
    <source>
        <dbReference type="ARBA" id="ARBA00022527"/>
    </source>
</evidence>
<keyword evidence="1" id="KW-0418">Kinase</keyword>
<evidence type="ECO:0000256" key="4">
    <source>
        <dbReference type="PROSITE-ProRule" id="PRU10141"/>
    </source>
</evidence>
<name>A0ABQ6MMF3_9STRA</name>
<keyword evidence="8" id="KW-1185">Reference proteome</keyword>
<proteinExistence type="predicted"/>
<dbReference type="InterPro" id="IPR023393">
    <property type="entry name" value="START-like_dom_sf"/>
</dbReference>
<evidence type="ECO:0000259" key="6">
    <source>
        <dbReference type="PROSITE" id="PS50011"/>
    </source>
</evidence>
<accession>A0ABQ6MMF3</accession>
<organism evidence="7 8">
    <name type="scientific">Tetraparma gracilis</name>
    <dbReference type="NCBI Taxonomy" id="2962635"/>
    <lineage>
        <taxon>Eukaryota</taxon>
        <taxon>Sar</taxon>
        <taxon>Stramenopiles</taxon>
        <taxon>Ochrophyta</taxon>
        <taxon>Bolidophyceae</taxon>
        <taxon>Parmales</taxon>
        <taxon>Triparmaceae</taxon>
        <taxon>Tetraparma</taxon>
    </lineage>
</organism>
<dbReference type="InterPro" id="IPR001245">
    <property type="entry name" value="Ser-Thr/Tyr_kinase_cat_dom"/>
</dbReference>
<feature type="binding site" evidence="4">
    <location>
        <position position="907"/>
    </location>
    <ligand>
        <name>ATP</name>
        <dbReference type="ChEBI" id="CHEBI:30616"/>
    </ligand>
</feature>
<keyword evidence="3 4" id="KW-0067">ATP-binding</keyword>
<dbReference type="Pfam" id="PF07714">
    <property type="entry name" value="PK_Tyr_Ser-Thr"/>
    <property type="match status" value="1"/>
</dbReference>
<evidence type="ECO:0000256" key="2">
    <source>
        <dbReference type="ARBA" id="ARBA00022741"/>
    </source>
</evidence>
<keyword evidence="1" id="KW-0723">Serine/threonine-protein kinase</keyword>
<dbReference type="PROSITE" id="PS50011">
    <property type="entry name" value="PROTEIN_KINASE_DOM"/>
    <property type="match status" value="1"/>
</dbReference>
<dbReference type="Gene3D" id="2.60.40.10">
    <property type="entry name" value="Immunoglobulins"/>
    <property type="match status" value="1"/>
</dbReference>
<feature type="domain" description="Protein kinase" evidence="6">
    <location>
        <begin position="880"/>
        <end position="1447"/>
    </location>
</feature>
<evidence type="ECO:0000313" key="8">
    <source>
        <dbReference type="Proteomes" id="UP001165060"/>
    </source>
</evidence>
<dbReference type="SMART" id="SM00220">
    <property type="entry name" value="S_TKc"/>
    <property type="match status" value="1"/>
</dbReference>
<sequence>MLELYGVVFSNNEGPDAYADIYDSDGSHITVHSSCPEGEDAVQGEPLKATVNNAFSYFCYTTVCPKGDGHFFYDCAPCSAGSFSDSESTSPCTPCPGGTYSPATGAIECSACPPETPWSPEGTTILRNCAIPSCGANTYWAGPDEQCASCPHHLESSRAETMSIAGCFSIRASLFVSSLRSSRISALNSDESNYKAIADVVYPVSLTFISPTMLIVTNGDEILAFDAEGTPQGVFASLPDNKLRGLIYLPDLHLVGVAEVEYGEVHFFDVRDFNGTPLSWGDVVDRTGRWALPGTNTSPRYLSRGENPNELLATNINYADYGTMVVRICIPTEATCDPAERNMVLVDGGSDIVGVEVLLERGTFLVSNRIPSSPGNGRVWECPLGITATMDIYSCELFAYRPDGDWDPYQIHADAEKGVVYVGDHDNMKIHAFFFDGTYLGRVEETEGNLGAPTDFTIYEGAFPPLSTFELPDSDVFEAGTDITAPLTLKNHRNLPIGAEYPALPGIYSIEATGLIPGTNFSTTITGSIEYDHASPSSSAPTAYLNIPYVGDWTISLTGGNSNPQSFFGSPTFITVSPAPTDPESCTTTFPTVITAGSDFTVTVSTSDAFLNPTSHADDTFMFALDDGRPPSSVVRAGASASVVYSDIMTRAGSYKLNVTLDNKEVAGSPLNFEVLAAAPHAVSSTHNIDFATFENRKTAEVPLELRVAPFDRFNNTLPTAIGYAVSINDDPPIPLPPPSISYTHLIPAGFSGSLRLSFTLDGAPIANSPVTISVSPDWTLAYVGAVMGVLLLISLATFVQYRRISNFKLTKVSLEMAGQNRRFSEQKHNLEVEKEQLEEEVRLKKHSEEELKVMVAALESVSKERQDELKEVMIESKELKIDKMLGKGGFGVVNLATYRGTKVAMKQLLTVNEENVMRFRHECFLMKNLSHPNIVQLVGVCWSEELFACCLEFVENGSLEDWLRRTVGGEIYHKPKTPVIGKKKVKSEEGPPLAEVVFKGFDHNGKYNPAEHTDVDRAKKEEAENVLHDWWMQRMNPKMGWTEMFKEDKSRLDHGLSGYHAYDNESRCGRAMAHGYVNATPAQVAGLYADARNSSSLGTDSLESSYTAEVGALQIPIPIPTISDRESVYRSVWFRNDQDNSYLSVSYTVKDERRPEEGGKVRIKSLSCVAIKEAPGTEGEGSEVWRMSRSNFMFAKGFGFINSLVATKAAEIILGPLEKLKLDVERLLKEYKPPEHVVTELDLTWKGGLWRMALEAALGVQYLHHHRYWSDGGKRHNGATNEVEEEEAGWKESVIHRDLKPDNMLLTRDWELKLTDFGEARAQNMGGTMTSVGTPIYIAPEVMRADHYDEKADTWSYGLCLVAMIRAERTLEQFFYQALRKHKKRRTTKGLGMGQMNKYYYSEGWRPILPLSFVKAYPKLHALIQECWRVRRKERPNFDQIVHRLQGDIGDEIKRKEEPQIELYSKEDDLIYRNRIGKEDEIEDSDGEGGEGDLETARTKISALRSQHEKAMRAVVEELASERKRAADLAAKLASKEKEVKVLPAKKKKGGDGGDAEAKKADAQLGAMMAGWGA</sequence>
<reference evidence="7 8" key="1">
    <citation type="journal article" date="2023" name="Commun. Biol.">
        <title>Genome analysis of Parmales, the sister group of diatoms, reveals the evolutionary specialization of diatoms from phago-mixotrophs to photoautotrophs.</title>
        <authorList>
            <person name="Ban H."/>
            <person name="Sato S."/>
            <person name="Yoshikawa S."/>
            <person name="Yamada K."/>
            <person name="Nakamura Y."/>
            <person name="Ichinomiya M."/>
            <person name="Sato N."/>
            <person name="Blanc-Mathieu R."/>
            <person name="Endo H."/>
            <person name="Kuwata A."/>
            <person name="Ogata H."/>
        </authorList>
    </citation>
    <scope>NUCLEOTIDE SEQUENCE [LARGE SCALE GENOMIC DNA]</scope>
</reference>
<dbReference type="Pfam" id="PF07699">
    <property type="entry name" value="Ephrin_rec_like"/>
    <property type="match status" value="1"/>
</dbReference>
<dbReference type="EMBL" id="BRYB01002979">
    <property type="protein sequence ID" value="GMI28509.1"/>
    <property type="molecule type" value="Genomic_DNA"/>
</dbReference>
<dbReference type="InterPro" id="IPR008271">
    <property type="entry name" value="Ser/Thr_kinase_AS"/>
</dbReference>
<dbReference type="SMART" id="SM01411">
    <property type="entry name" value="Ephrin_rec_like"/>
    <property type="match status" value="1"/>
</dbReference>
<feature type="coiled-coil region" evidence="5">
    <location>
        <begin position="1495"/>
        <end position="1540"/>
    </location>
</feature>
<dbReference type="PROSITE" id="PS00107">
    <property type="entry name" value="PROTEIN_KINASE_ATP"/>
    <property type="match status" value="1"/>
</dbReference>
<dbReference type="Pfam" id="PF00069">
    <property type="entry name" value="Pkinase"/>
    <property type="match status" value="1"/>
</dbReference>
<keyword evidence="2 4" id="KW-0547">Nucleotide-binding</keyword>
<gene>
    <name evidence="7" type="ORF">TeGR_g9793</name>
</gene>
<dbReference type="SUPFAM" id="SSF63825">
    <property type="entry name" value="YWTD domain"/>
    <property type="match status" value="1"/>
</dbReference>
<dbReference type="Gene3D" id="3.30.530.20">
    <property type="match status" value="1"/>
</dbReference>
<evidence type="ECO:0000256" key="5">
    <source>
        <dbReference type="SAM" id="Coils"/>
    </source>
</evidence>
<keyword evidence="5" id="KW-0175">Coiled coil</keyword>
<keyword evidence="1" id="KW-0808">Transferase</keyword>
<dbReference type="InterPro" id="IPR011641">
    <property type="entry name" value="Tyr-kin_ephrin_A/B_rcpt-like"/>
</dbReference>
<comment type="caution">
    <text evidence="7">The sequence shown here is derived from an EMBL/GenBank/DDBJ whole genome shotgun (WGS) entry which is preliminary data.</text>
</comment>
<dbReference type="Proteomes" id="UP001165060">
    <property type="component" value="Unassembled WGS sequence"/>
</dbReference>
<protein>
    <recommendedName>
        <fullName evidence="6">Protein kinase domain-containing protein</fullName>
    </recommendedName>
</protein>
<feature type="coiled-coil region" evidence="5">
    <location>
        <begin position="821"/>
        <end position="855"/>
    </location>
</feature>
<dbReference type="InterPro" id="IPR011009">
    <property type="entry name" value="Kinase-like_dom_sf"/>
</dbReference>
<dbReference type="SUPFAM" id="SSF56112">
    <property type="entry name" value="Protein kinase-like (PK-like)"/>
    <property type="match status" value="1"/>
</dbReference>
<evidence type="ECO:0000256" key="3">
    <source>
        <dbReference type="ARBA" id="ARBA00022840"/>
    </source>
</evidence>
<dbReference type="InterPro" id="IPR051681">
    <property type="entry name" value="Ser/Thr_Kinases-Pseudokinases"/>
</dbReference>
<dbReference type="SUPFAM" id="SSF55961">
    <property type="entry name" value="Bet v1-like"/>
    <property type="match status" value="1"/>
</dbReference>
<dbReference type="InterPro" id="IPR017441">
    <property type="entry name" value="Protein_kinase_ATP_BS"/>
</dbReference>
<dbReference type="CDD" id="cd00185">
    <property type="entry name" value="TNFRSF"/>
    <property type="match status" value="1"/>
</dbReference>
<evidence type="ECO:0000313" key="7">
    <source>
        <dbReference type="EMBL" id="GMI28509.1"/>
    </source>
</evidence>
<dbReference type="InterPro" id="IPR000719">
    <property type="entry name" value="Prot_kinase_dom"/>
</dbReference>
<dbReference type="PANTHER" id="PTHR44329">
    <property type="entry name" value="SERINE/THREONINE-PROTEIN KINASE TNNI3K-RELATED"/>
    <property type="match status" value="1"/>
</dbReference>
<dbReference type="PROSITE" id="PS00108">
    <property type="entry name" value="PROTEIN_KINASE_ST"/>
    <property type="match status" value="1"/>
</dbReference>
<dbReference type="Gene3D" id="2.10.50.10">
    <property type="entry name" value="Tumor Necrosis Factor Receptor, subunit A, domain 2"/>
    <property type="match status" value="1"/>
</dbReference>